<evidence type="ECO:0000313" key="10">
    <source>
        <dbReference type="RefSeq" id="XP_013794245.1"/>
    </source>
</evidence>
<evidence type="ECO:0000313" key="9">
    <source>
        <dbReference type="Proteomes" id="UP000694941"/>
    </source>
</evidence>
<keyword evidence="4 8" id="KW-0812">Transmembrane</keyword>
<feature type="transmembrane region" description="Helical" evidence="8">
    <location>
        <begin position="285"/>
        <end position="304"/>
    </location>
</feature>
<dbReference type="CDD" id="cd01115">
    <property type="entry name" value="SLC13_permease"/>
    <property type="match status" value="1"/>
</dbReference>
<feature type="transmembrane region" description="Helical" evidence="8">
    <location>
        <begin position="490"/>
        <end position="509"/>
    </location>
</feature>
<keyword evidence="9" id="KW-1185">Reference proteome</keyword>
<evidence type="ECO:0000256" key="4">
    <source>
        <dbReference type="ARBA" id="ARBA00022692"/>
    </source>
</evidence>
<feature type="transmembrane region" description="Helical" evidence="8">
    <location>
        <begin position="408"/>
        <end position="426"/>
    </location>
</feature>
<dbReference type="PANTHER" id="PTHR10283:SF82">
    <property type="entry name" value="SOLUTE CARRIER FAMILY 13 MEMBER 2"/>
    <property type="match status" value="1"/>
</dbReference>
<comment type="similarity">
    <text evidence="2">Belongs to the SLC13A/DASS transporter (TC 2.A.47) family. NADC subfamily.</text>
</comment>
<dbReference type="InterPro" id="IPR001898">
    <property type="entry name" value="SLC13A/DASS"/>
</dbReference>
<evidence type="ECO:0000256" key="3">
    <source>
        <dbReference type="ARBA" id="ARBA00022448"/>
    </source>
</evidence>
<dbReference type="GeneID" id="106478259"/>
<feature type="transmembrane region" description="Helical" evidence="8">
    <location>
        <begin position="229"/>
        <end position="251"/>
    </location>
</feature>
<dbReference type="InterPro" id="IPR031312">
    <property type="entry name" value="Na/sul_symport_CS"/>
</dbReference>
<keyword evidence="6 8" id="KW-0472">Membrane</keyword>
<evidence type="ECO:0000256" key="6">
    <source>
        <dbReference type="ARBA" id="ARBA00023136"/>
    </source>
</evidence>
<feature type="transmembrane region" description="Helical" evidence="8">
    <location>
        <begin position="449"/>
        <end position="478"/>
    </location>
</feature>
<feature type="transmembrane region" description="Helical" evidence="8">
    <location>
        <begin position="46"/>
        <end position="74"/>
    </location>
</feature>
<dbReference type="Pfam" id="PF00939">
    <property type="entry name" value="Na_sulph_symp"/>
    <property type="match status" value="1"/>
</dbReference>
<feature type="transmembrane region" description="Helical" evidence="8">
    <location>
        <begin position="124"/>
        <end position="143"/>
    </location>
</feature>
<organism evidence="9 10">
    <name type="scientific">Limulus polyphemus</name>
    <name type="common">Atlantic horseshoe crab</name>
    <dbReference type="NCBI Taxonomy" id="6850"/>
    <lineage>
        <taxon>Eukaryota</taxon>
        <taxon>Metazoa</taxon>
        <taxon>Ecdysozoa</taxon>
        <taxon>Arthropoda</taxon>
        <taxon>Chelicerata</taxon>
        <taxon>Merostomata</taxon>
        <taxon>Xiphosura</taxon>
        <taxon>Limulidae</taxon>
        <taxon>Limulus</taxon>
    </lineage>
</organism>
<evidence type="ECO:0000256" key="8">
    <source>
        <dbReference type="SAM" id="Phobius"/>
    </source>
</evidence>
<evidence type="ECO:0000256" key="2">
    <source>
        <dbReference type="ARBA" id="ARBA00006772"/>
    </source>
</evidence>
<protein>
    <submittedName>
        <fullName evidence="10">Solute carrier family 13 member 5-like</fullName>
    </submittedName>
</protein>
<evidence type="ECO:0000256" key="5">
    <source>
        <dbReference type="ARBA" id="ARBA00022989"/>
    </source>
</evidence>
<evidence type="ECO:0000256" key="1">
    <source>
        <dbReference type="ARBA" id="ARBA00004141"/>
    </source>
</evidence>
<keyword evidence="3" id="KW-0813">Transport</keyword>
<gene>
    <name evidence="10" type="primary">LOC106478259</name>
</gene>
<dbReference type="PANTHER" id="PTHR10283">
    <property type="entry name" value="SOLUTE CARRIER FAMILY 13 MEMBER"/>
    <property type="match status" value="1"/>
</dbReference>
<feature type="transmembrane region" description="Helical" evidence="8">
    <location>
        <begin position="532"/>
        <end position="556"/>
    </location>
</feature>
<dbReference type="Proteomes" id="UP000694941">
    <property type="component" value="Unplaced"/>
</dbReference>
<comment type="subcellular location">
    <subcellularLocation>
        <location evidence="1">Membrane</location>
        <topology evidence="1">Multi-pass membrane protein</topology>
    </subcellularLocation>
</comment>
<feature type="transmembrane region" description="Helical" evidence="8">
    <location>
        <begin position="86"/>
        <end position="104"/>
    </location>
</feature>
<feature type="transmembrane region" description="Helical" evidence="8">
    <location>
        <begin position="332"/>
        <end position="349"/>
    </location>
</feature>
<feature type="region of interest" description="Disordered" evidence="7">
    <location>
        <begin position="196"/>
        <end position="221"/>
    </location>
</feature>
<reference evidence="10" key="1">
    <citation type="submission" date="2025-08" db="UniProtKB">
        <authorList>
            <consortium name="RefSeq"/>
        </authorList>
    </citation>
    <scope>IDENTIFICATION</scope>
    <source>
        <tissue evidence="10">Muscle</tissue>
    </source>
</reference>
<dbReference type="RefSeq" id="XP_013794245.1">
    <property type="nucleotide sequence ID" value="XM_013938791.2"/>
</dbReference>
<accession>A0ABM1C4Y5</accession>
<evidence type="ECO:0000256" key="7">
    <source>
        <dbReference type="SAM" id="MobiDB-lite"/>
    </source>
</evidence>
<dbReference type="PROSITE" id="PS01271">
    <property type="entry name" value="NA_SULFATE"/>
    <property type="match status" value="1"/>
</dbReference>
<name>A0ABM1C4Y5_LIMPO</name>
<sequence length="596" mass="65829">MILRIAAVFRSFRYSWRLIFGLAVPLLLLPLPLVIGTQVAKCAYVVLLMAAFFVAEPVPICVTALLPVFLFPLFGILSTAEACYPYMKDTMMMFLGGLIVAAAVEECNLHKRIALKVLLLLGTTTRWLMLGFMLTTMFLSMWISNTATTAMMVPIVEAVLWELEKDVNRSKDTISCVSDVVLQMDIVPIDIGHTSLQVKPPKSEKEKHTRDSRHNGAEKRRNTADDINILRKALFLSVAYSANIGGTATQIGTGPNLVMKGLMEEMFPESTEITFATWMMYNVPGMLLGVFITWTFFNVLYIGCRKDAKESTQKAIRHIIEKKYEELGPIKFHEGGVLVLFIILVLLWLFRDPQFIPGWADALNTGVKIRDATPAIGISFLLFLIPSDPRRIGRCPPLLDWRVAQNKIAWGILLLLGGGFALSEGAKKSGLSDWVGHQLVHLSFLSPEVIIIVLCLMTASITEVVSNMSTSTVILPVVGQLASEIRVNPLFLMIPVTIACSFAFMLPVANPPNAIVFDSAGMKTIDMVKPGIFLNIIMCGVDLMMINTLGVTLFNLHTFPNWAELTPGITTVVPTIPEVLLGNSTPFIDLGNNRKP</sequence>
<feature type="compositionally biased region" description="Basic and acidic residues" evidence="7">
    <location>
        <begin position="201"/>
        <end position="221"/>
    </location>
</feature>
<proteinExistence type="inferred from homology"/>
<keyword evidence="5 8" id="KW-1133">Transmembrane helix</keyword>